<reference evidence="1 2" key="1">
    <citation type="submission" date="2021-06" db="EMBL/GenBank/DDBJ databases">
        <authorList>
            <person name="Palmer J.M."/>
        </authorList>
    </citation>
    <scope>NUCLEOTIDE SEQUENCE [LARGE SCALE GENOMIC DNA]</scope>
    <source>
        <strain evidence="1 2">MEX-2019</strain>
        <tissue evidence="1">Muscle</tissue>
    </source>
</reference>
<sequence length="127" mass="14671">MSDNLIWYCRVPFLPNWTAASPSVRSCCWHSHICLFQLGGHEEDAEPRLMVKCRRLGPRSDLLNVAQAEKLRLNCGYAYVEQLAPRLEWEAEEKEEAMISSHPVLRDRWNLISGDTSRMGRTHLQSC</sequence>
<comment type="caution">
    <text evidence="1">The sequence shown here is derived from an EMBL/GenBank/DDBJ whole genome shotgun (WGS) entry which is preliminary data.</text>
</comment>
<dbReference type="Proteomes" id="UP001311232">
    <property type="component" value="Unassembled WGS sequence"/>
</dbReference>
<protein>
    <submittedName>
        <fullName evidence="1">Uncharacterized protein</fullName>
    </submittedName>
</protein>
<dbReference type="AlphaFoldDB" id="A0AAV9RZM6"/>
<accession>A0AAV9RZM6</accession>
<evidence type="ECO:0000313" key="2">
    <source>
        <dbReference type="Proteomes" id="UP001311232"/>
    </source>
</evidence>
<gene>
    <name evidence="1" type="ORF">CRENBAI_003164</name>
</gene>
<keyword evidence="2" id="KW-1185">Reference proteome</keyword>
<proteinExistence type="predicted"/>
<organism evidence="1 2">
    <name type="scientific">Crenichthys baileyi</name>
    <name type="common">White River springfish</name>
    <dbReference type="NCBI Taxonomy" id="28760"/>
    <lineage>
        <taxon>Eukaryota</taxon>
        <taxon>Metazoa</taxon>
        <taxon>Chordata</taxon>
        <taxon>Craniata</taxon>
        <taxon>Vertebrata</taxon>
        <taxon>Euteleostomi</taxon>
        <taxon>Actinopterygii</taxon>
        <taxon>Neopterygii</taxon>
        <taxon>Teleostei</taxon>
        <taxon>Neoteleostei</taxon>
        <taxon>Acanthomorphata</taxon>
        <taxon>Ovalentaria</taxon>
        <taxon>Atherinomorphae</taxon>
        <taxon>Cyprinodontiformes</taxon>
        <taxon>Goodeidae</taxon>
        <taxon>Crenichthys</taxon>
    </lineage>
</organism>
<name>A0AAV9RZM6_9TELE</name>
<evidence type="ECO:0000313" key="1">
    <source>
        <dbReference type="EMBL" id="KAK5614329.1"/>
    </source>
</evidence>
<dbReference type="EMBL" id="JAHHUM010001165">
    <property type="protein sequence ID" value="KAK5614329.1"/>
    <property type="molecule type" value="Genomic_DNA"/>
</dbReference>